<reference evidence="1" key="1">
    <citation type="submission" date="2022-04" db="EMBL/GenBank/DDBJ databases">
        <title>Jade perch genome.</title>
        <authorList>
            <person name="Chao B."/>
        </authorList>
    </citation>
    <scope>NUCLEOTIDE SEQUENCE</scope>
    <source>
        <strain evidence="1">CB-2022</strain>
    </source>
</reference>
<name>A0ACB8WD08_9TELE</name>
<sequence>HLHIVTSSITFFLSKMAATLCLKLLPKQGPAKATSVCLASELARVSTASVSQTCCLSGWLPLTQTVRHGSRSVTRHKRPMHILKQKLVAVTKYIPPTRDAPPGAYPSQTKRIQEDSPFTLIMKRNLKEVFQDYKMVAVAQNCASNAEDMMILKHRLHKYGIAVKFFSNQVMRSFLKDSIYCNLAPLFIGPTVLFVSKEPKAKELLSTLRSSPQITLLGACIENTLLSAQGVVSYSKLPTVTVVQGELVSGLTMLTSRTASMLQRHPAHLSALLQQYVKQQSSGDSTEGAPKAEEAT</sequence>
<accession>A0ACB8WD08</accession>
<comment type="caution">
    <text evidence="1">The sequence shown here is derived from an EMBL/GenBank/DDBJ whole genome shotgun (WGS) entry which is preliminary data.</text>
</comment>
<dbReference type="EMBL" id="CM041542">
    <property type="protein sequence ID" value="KAI3365469.1"/>
    <property type="molecule type" value="Genomic_DNA"/>
</dbReference>
<protein>
    <submittedName>
        <fullName evidence="1">Uncharacterized protein</fullName>
    </submittedName>
</protein>
<evidence type="ECO:0000313" key="2">
    <source>
        <dbReference type="Proteomes" id="UP000831701"/>
    </source>
</evidence>
<organism evidence="1 2">
    <name type="scientific">Scortum barcoo</name>
    <name type="common">barcoo grunter</name>
    <dbReference type="NCBI Taxonomy" id="214431"/>
    <lineage>
        <taxon>Eukaryota</taxon>
        <taxon>Metazoa</taxon>
        <taxon>Chordata</taxon>
        <taxon>Craniata</taxon>
        <taxon>Vertebrata</taxon>
        <taxon>Euteleostomi</taxon>
        <taxon>Actinopterygii</taxon>
        <taxon>Neopterygii</taxon>
        <taxon>Teleostei</taxon>
        <taxon>Neoteleostei</taxon>
        <taxon>Acanthomorphata</taxon>
        <taxon>Eupercaria</taxon>
        <taxon>Centrarchiformes</taxon>
        <taxon>Terapontoidei</taxon>
        <taxon>Terapontidae</taxon>
        <taxon>Scortum</taxon>
    </lineage>
</organism>
<gene>
    <name evidence="1" type="ORF">L3Q82_010561</name>
</gene>
<proteinExistence type="predicted"/>
<keyword evidence="2" id="KW-1185">Reference proteome</keyword>
<feature type="non-terminal residue" evidence="1">
    <location>
        <position position="1"/>
    </location>
</feature>
<evidence type="ECO:0000313" key="1">
    <source>
        <dbReference type="EMBL" id="KAI3365469.1"/>
    </source>
</evidence>
<dbReference type="Proteomes" id="UP000831701">
    <property type="component" value="Chromosome 12"/>
</dbReference>